<evidence type="ECO:0000313" key="3">
    <source>
        <dbReference type="Proteomes" id="UP001216579"/>
    </source>
</evidence>
<organism evidence="2 3">
    <name type="scientific">Streptomyces silvisoli</name>
    <dbReference type="NCBI Taxonomy" id="3034235"/>
    <lineage>
        <taxon>Bacteria</taxon>
        <taxon>Bacillati</taxon>
        <taxon>Actinomycetota</taxon>
        <taxon>Actinomycetes</taxon>
        <taxon>Kitasatosporales</taxon>
        <taxon>Streptomycetaceae</taxon>
        <taxon>Streptomyces</taxon>
    </lineage>
</organism>
<dbReference type="InterPro" id="IPR006311">
    <property type="entry name" value="TAT_signal"/>
</dbReference>
<gene>
    <name evidence="2" type="ORF">P3G67_18390</name>
</gene>
<protein>
    <recommendedName>
        <fullName evidence="4">Lipoprotein</fullName>
    </recommendedName>
</protein>
<keyword evidence="1" id="KW-0732">Signal</keyword>
<dbReference type="EMBL" id="JARJBC010000010">
    <property type="protein sequence ID" value="MDF3291167.1"/>
    <property type="molecule type" value="Genomic_DNA"/>
</dbReference>
<name>A0ABT5ZMW1_9ACTN</name>
<keyword evidence="3" id="KW-1185">Reference proteome</keyword>
<dbReference type="Proteomes" id="UP001216579">
    <property type="component" value="Unassembled WGS sequence"/>
</dbReference>
<sequence length="197" mass="20281">MTSPRRLLGAGVVLALALGTAGCGIRATSVPVDAGAAPTRVSCDQPRTAPSQAPGRVAVDVYLVCSQRVSPVRRIVSDQHQDRLGTARTLLTELQHKPDQAEEKGGFASEVPGGLTVSGPFPGDPAEALRLNQDPDDLPSFAVGQLVCTFAGTAAGAADRSVVLGGPDRSTPALRYRCDDALRTRPDAGATEGARAS</sequence>
<dbReference type="RefSeq" id="WP_276094410.1">
    <property type="nucleotide sequence ID" value="NZ_JARJBC010000010.1"/>
</dbReference>
<accession>A0ABT5ZMW1</accession>
<evidence type="ECO:0000256" key="1">
    <source>
        <dbReference type="SAM" id="SignalP"/>
    </source>
</evidence>
<dbReference type="PROSITE" id="PS51257">
    <property type="entry name" value="PROKAR_LIPOPROTEIN"/>
    <property type="match status" value="1"/>
</dbReference>
<reference evidence="2 3" key="1">
    <citation type="submission" date="2023-03" db="EMBL/GenBank/DDBJ databases">
        <title>Draft genome sequence of Streptomyces sp. RB6PN23 isolated from peat swamp forest in Thailand.</title>
        <authorList>
            <person name="Klaysubun C."/>
            <person name="Duangmal K."/>
        </authorList>
    </citation>
    <scope>NUCLEOTIDE SEQUENCE [LARGE SCALE GENOMIC DNA]</scope>
    <source>
        <strain evidence="2 3">RB6PN23</strain>
    </source>
</reference>
<feature type="chain" id="PRO_5047256014" description="Lipoprotein" evidence="1">
    <location>
        <begin position="24"/>
        <end position="197"/>
    </location>
</feature>
<evidence type="ECO:0000313" key="2">
    <source>
        <dbReference type="EMBL" id="MDF3291167.1"/>
    </source>
</evidence>
<comment type="caution">
    <text evidence="2">The sequence shown here is derived from an EMBL/GenBank/DDBJ whole genome shotgun (WGS) entry which is preliminary data.</text>
</comment>
<feature type="signal peptide" evidence="1">
    <location>
        <begin position="1"/>
        <end position="23"/>
    </location>
</feature>
<evidence type="ECO:0008006" key="4">
    <source>
        <dbReference type="Google" id="ProtNLM"/>
    </source>
</evidence>
<dbReference type="PROSITE" id="PS51318">
    <property type="entry name" value="TAT"/>
    <property type="match status" value="1"/>
</dbReference>
<proteinExistence type="predicted"/>